<dbReference type="InterPro" id="IPR039422">
    <property type="entry name" value="MarR/SlyA-like"/>
</dbReference>
<protein>
    <submittedName>
        <fullName evidence="4">DNA-binding transcriptional regulator, MarR family</fullName>
    </submittedName>
</protein>
<dbReference type="Gene3D" id="1.10.10.10">
    <property type="entry name" value="Winged helix-like DNA-binding domain superfamily/Winged helix DNA-binding domain"/>
    <property type="match status" value="1"/>
</dbReference>
<dbReference type="SUPFAM" id="SSF46785">
    <property type="entry name" value="Winged helix' DNA-binding domain"/>
    <property type="match status" value="1"/>
</dbReference>
<dbReference type="GO" id="GO:0003677">
    <property type="term" value="F:DNA binding"/>
    <property type="evidence" value="ECO:0007669"/>
    <property type="project" value="UniProtKB-KW"/>
</dbReference>
<accession>A0A1G8G954</accession>
<dbReference type="PANTHER" id="PTHR33164:SF99">
    <property type="entry name" value="MARR FAMILY REGULATORY PROTEIN"/>
    <property type="match status" value="1"/>
</dbReference>
<keyword evidence="5" id="KW-1185">Reference proteome</keyword>
<dbReference type="RefSeq" id="WP_072737237.1">
    <property type="nucleotide sequence ID" value="NZ_CP048813.1"/>
</dbReference>
<keyword evidence="2 4" id="KW-0238">DNA-binding</keyword>
<dbReference type="GO" id="GO:0006950">
    <property type="term" value="P:response to stress"/>
    <property type="evidence" value="ECO:0007669"/>
    <property type="project" value="TreeGrafter"/>
</dbReference>
<dbReference type="OrthoDB" id="5195026at2"/>
<dbReference type="SMART" id="SM00347">
    <property type="entry name" value="HTH_MARR"/>
    <property type="match status" value="1"/>
</dbReference>
<evidence type="ECO:0000313" key="5">
    <source>
        <dbReference type="Proteomes" id="UP000183263"/>
    </source>
</evidence>
<evidence type="ECO:0000256" key="2">
    <source>
        <dbReference type="ARBA" id="ARBA00023125"/>
    </source>
</evidence>
<evidence type="ECO:0000256" key="1">
    <source>
        <dbReference type="ARBA" id="ARBA00023015"/>
    </source>
</evidence>
<evidence type="ECO:0000256" key="3">
    <source>
        <dbReference type="ARBA" id="ARBA00023163"/>
    </source>
</evidence>
<keyword evidence="3" id="KW-0804">Transcription</keyword>
<proteinExistence type="predicted"/>
<evidence type="ECO:0000313" key="4">
    <source>
        <dbReference type="EMBL" id="SDH90841.1"/>
    </source>
</evidence>
<dbReference type="GO" id="GO:0003700">
    <property type="term" value="F:DNA-binding transcription factor activity"/>
    <property type="evidence" value="ECO:0007669"/>
    <property type="project" value="InterPro"/>
</dbReference>
<dbReference type="InterPro" id="IPR023187">
    <property type="entry name" value="Tscrpt_reg_MarR-type_CS"/>
</dbReference>
<name>A0A1G8G954_9NOCA</name>
<organism evidence="4 5">
    <name type="scientific">Rhodococcus triatomae</name>
    <dbReference type="NCBI Taxonomy" id="300028"/>
    <lineage>
        <taxon>Bacteria</taxon>
        <taxon>Bacillati</taxon>
        <taxon>Actinomycetota</taxon>
        <taxon>Actinomycetes</taxon>
        <taxon>Mycobacteriales</taxon>
        <taxon>Nocardiaceae</taxon>
        <taxon>Rhodococcus</taxon>
    </lineage>
</organism>
<dbReference type="InterPro" id="IPR036390">
    <property type="entry name" value="WH_DNA-bd_sf"/>
</dbReference>
<keyword evidence="1" id="KW-0805">Transcription regulation</keyword>
<dbReference type="Pfam" id="PF01047">
    <property type="entry name" value="MarR"/>
    <property type="match status" value="1"/>
</dbReference>
<dbReference type="Proteomes" id="UP000183263">
    <property type="component" value="Unassembled WGS sequence"/>
</dbReference>
<sequence>MKSDAELRSTWRGLLDSYNGIACELDRRMQQAHGLSMSDFEALDRLMAPSCERPRMQDLAADMYLSPSALSRSVARLEKAGLVARALCEADRRGVFVDVTEQGRAVYADARKIQLDVLAERLSEESSGPDPRP</sequence>
<dbReference type="PROSITE" id="PS50995">
    <property type="entry name" value="HTH_MARR_2"/>
    <property type="match status" value="1"/>
</dbReference>
<dbReference type="PANTHER" id="PTHR33164">
    <property type="entry name" value="TRANSCRIPTIONAL REGULATOR, MARR FAMILY"/>
    <property type="match status" value="1"/>
</dbReference>
<reference evidence="4 5" key="1">
    <citation type="submission" date="2016-10" db="EMBL/GenBank/DDBJ databases">
        <authorList>
            <person name="de Groot N.N."/>
        </authorList>
    </citation>
    <scope>NUCLEOTIDE SEQUENCE [LARGE SCALE GENOMIC DNA]</scope>
    <source>
        <strain evidence="4 5">DSM 44892</strain>
    </source>
</reference>
<dbReference type="AlphaFoldDB" id="A0A1G8G954"/>
<dbReference type="InterPro" id="IPR000835">
    <property type="entry name" value="HTH_MarR-typ"/>
</dbReference>
<dbReference type="InterPro" id="IPR036388">
    <property type="entry name" value="WH-like_DNA-bd_sf"/>
</dbReference>
<dbReference type="EMBL" id="FNDN01000004">
    <property type="protein sequence ID" value="SDH90841.1"/>
    <property type="molecule type" value="Genomic_DNA"/>
</dbReference>
<dbReference type="PROSITE" id="PS01117">
    <property type="entry name" value="HTH_MARR_1"/>
    <property type="match status" value="1"/>
</dbReference>
<dbReference type="PRINTS" id="PR00598">
    <property type="entry name" value="HTHMARR"/>
</dbReference>
<gene>
    <name evidence="4" type="ORF">SAMN05444695_10410</name>
</gene>